<evidence type="ECO:0000256" key="1">
    <source>
        <dbReference type="SAM" id="Phobius"/>
    </source>
</evidence>
<dbReference type="PANTHER" id="PTHR30354">
    <property type="entry name" value="GNT FAMILY GLUCONATE TRANSPORTER"/>
    <property type="match status" value="1"/>
</dbReference>
<feature type="transmembrane region" description="Helical" evidence="1">
    <location>
        <begin position="400"/>
        <end position="427"/>
    </location>
</feature>
<accession>A0ABV1HL42</accession>
<dbReference type="PANTHER" id="PTHR30354:SF11">
    <property type="entry name" value="PERMEASE"/>
    <property type="match status" value="1"/>
</dbReference>
<dbReference type="EMBL" id="JBBMFJ010000013">
    <property type="protein sequence ID" value="MEQ2563046.1"/>
    <property type="molecule type" value="Genomic_DNA"/>
</dbReference>
<feature type="transmembrane region" description="Helical" evidence="1">
    <location>
        <begin position="320"/>
        <end position="338"/>
    </location>
</feature>
<keyword evidence="1" id="KW-0812">Transmembrane</keyword>
<evidence type="ECO:0000313" key="3">
    <source>
        <dbReference type="Proteomes" id="UP001437460"/>
    </source>
</evidence>
<feature type="transmembrane region" description="Helical" evidence="1">
    <location>
        <begin position="273"/>
        <end position="299"/>
    </location>
</feature>
<feature type="transmembrane region" description="Helical" evidence="1">
    <location>
        <begin position="179"/>
        <end position="200"/>
    </location>
</feature>
<dbReference type="InterPro" id="IPR003474">
    <property type="entry name" value="Glcn_transporter"/>
</dbReference>
<feature type="transmembrane region" description="Helical" evidence="1">
    <location>
        <begin position="108"/>
        <end position="129"/>
    </location>
</feature>
<reference evidence="2 3" key="1">
    <citation type="submission" date="2024-03" db="EMBL/GenBank/DDBJ databases">
        <title>Human intestinal bacterial collection.</title>
        <authorList>
            <person name="Pauvert C."/>
            <person name="Hitch T.C.A."/>
            <person name="Clavel T."/>
        </authorList>
    </citation>
    <scope>NUCLEOTIDE SEQUENCE [LARGE SCALE GENOMIC DNA]</scope>
    <source>
        <strain evidence="2 3">CLA-AP-H27</strain>
    </source>
</reference>
<comment type="caution">
    <text evidence="2">The sequence shown here is derived from an EMBL/GenBank/DDBJ whole genome shotgun (WGS) entry which is preliminary data.</text>
</comment>
<feature type="transmembrane region" description="Helical" evidence="1">
    <location>
        <begin position="439"/>
        <end position="459"/>
    </location>
</feature>
<name>A0ABV1HL42_9FIRM</name>
<keyword evidence="1" id="KW-0472">Membrane</keyword>
<feature type="transmembrane region" description="Helical" evidence="1">
    <location>
        <begin position="141"/>
        <end position="159"/>
    </location>
</feature>
<keyword evidence="1" id="KW-1133">Transmembrane helix</keyword>
<dbReference type="RefSeq" id="WP_349229256.1">
    <property type="nucleotide sequence ID" value="NZ_JBBMFJ010000013.1"/>
</dbReference>
<dbReference type="NCBIfam" id="TIGR00791">
    <property type="entry name" value="gntP"/>
    <property type="match status" value="1"/>
</dbReference>
<feature type="transmembrane region" description="Helical" evidence="1">
    <location>
        <begin position="6"/>
        <end position="23"/>
    </location>
</feature>
<organism evidence="2 3">
    <name type="scientific">Ventrimonas faecis</name>
    <dbReference type="NCBI Taxonomy" id="3133170"/>
    <lineage>
        <taxon>Bacteria</taxon>
        <taxon>Bacillati</taxon>
        <taxon>Bacillota</taxon>
        <taxon>Clostridia</taxon>
        <taxon>Lachnospirales</taxon>
        <taxon>Lachnospiraceae</taxon>
        <taxon>Ventrimonas</taxon>
    </lineage>
</organism>
<evidence type="ECO:0000313" key="2">
    <source>
        <dbReference type="EMBL" id="MEQ2563046.1"/>
    </source>
</evidence>
<dbReference type="Pfam" id="PF02447">
    <property type="entry name" value="GntP_permease"/>
    <property type="match status" value="1"/>
</dbReference>
<proteinExistence type="predicted"/>
<sequence>MSHETQMLLGLFLGIAIMIFLVMKTKTHTFIALLLAALITGLIGKMSPSDAITAIQDGFGNTLKSTGIIIGLGVMMGGILEKTGAAERMAYSFIKKIGSGKEELALGITGWLVSIPVFADSAIVIFAPLCKAMSRVTGKSVIALALALACGLQCTHVMVPPTPGPLTAAGMMGVDVGQMIIAGALMSVPILIAALLYAHWVGKKIYQIPREDGTYDRKEFKKEYLKSMDQLDEIMGSKQLPGLGESLAPILIPLVLILSKTVCDFVGVDKESFIYSIITLVGSPIVALALGTTIAVYGIGKDIPKDKLMNIMGDSIKDTGMIMLITGAGGALGNIIKVSGIGDVLGATVVSWPIPAILIPVLIGALMRLALGSATVAITTAASLTAPLITTLGLNPVLLAQASCIGAIAFSYFNDSGFWVFNGMFGLTEIKDQLRCKTAVSFVMTGVGIVELLILNMIWK</sequence>
<gene>
    <name evidence="2" type="ORF">WMO41_07695</name>
</gene>
<feature type="transmembrane region" description="Helical" evidence="1">
    <location>
        <begin position="344"/>
        <end position="367"/>
    </location>
</feature>
<feature type="transmembrane region" description="Helical" evidence="1">
    <location>
        <begin position="374"/>
        <end position="394"/>
    </location>
</feature>
<dbReference type="PIRSF" id="PIRSF002746">
    <property type="entry name" value="Gluconate_transporter"/>
    <property type="match status" value="1"/>
</dbReference>
<feature type="transmembrane region" description="Helical" evidence="1">
    <location>
        <begin position="30"/>
        <end position="47"/>
    </location>
</feature>
<protein>
    <submittedName>
        <fullName evidence="2">Gluconate:H+ symporter</fullName>
    </submittedName>
</protein>
<keyword evidence="3" id="KW-1185">Reference proteome</keyword>
<dbReference type="Proteomes" id="UP001437460">
    <property type="component" value="Unassembled WGS sequence"/>
</dbReference>